<evidence type="ECO:0000256" key="1">
    <source>
        <dbReference type="SAM" id="Phobius"/>
    </source>
</evidence>
<feature type="transmembrane region" description="Helical" evidence="1">
    <location>
        <begin position="5"/>
        <end position="22"/>
    </location>
</feature>
<feature type="transmembrane region" description="Helical" evidence="1">
    <location>
        <begin position="74"/>
        <end position="98"/>
    </location>
</feature>
<dbReference type="EMBL" id="JBHTBY010000001">
    <property type="protein sequence ID" value="MFC7319418.1"/>
    <property type="molecule type" value="Genomic_DNA"/>
</dbReference>
<gene>
    <name evidence="2" type="ORF">ACFQMN_00795</name>
</gene>
<comment type="caution">
    <text evidence="2">The sequence shown here is derived from an EMBL/GenBank/DDBJ whole genome shotgun (WGS) entry which is preliminary data.</text>
</comment>
<organism evidence="2 3">
    <name type="scientific">Halobacillus campisalis</name>
    <dbReference type="NCBI Taxonomy" id="435909"/>
    <lineage>
        <taxon>Bacteria</taxon>
        <taxon>Bacillati</taxon>
        <taxon>Bacillota</taxon>
        <taxon>Bacilli</taxon>
        <taxon>Bacillales</taxon>
        <taxon>Bacillaceae</taxon>
        <taxon>Halobacillus</taxon>
    </lineage>
</organism>
<dbReference type="InterPro" id="IPR035167">
    <property type="entry name" value="DUF5316"/>
</dbReference>
<keyword evidence="1" id="KW-1133">Transmembrane helix</keyword>
<name>A0ABW2JZT1_9BACI</name>
<dbReference type="RefSeq" id="WP_289216169.1">
    <property type="nucleotide sequence ID" value="NZ_JAPVRC010000005.1"/>
</dbReference>
<keyword evidence="3" id="KW-1185">Reference proteome</keyword>
<dbReference type="Proteomes" id="UP001596494">
    <property type="component" value="Unassembled WGS sequence"/>
</dbReference>
<proteinExistence type="predicted"/>
<keyword evidence="1" id="KW-0812">Transmembrane</keyword>
<accession>A0ABW2JZT1</accession>
<evidence type="ECO:0000313" key="3">
    <source>
        <dbReference type="Proteomes" id="UP001596494"/>
    </source>
</evidence>
<protein>
    <submittedName>
        <fullName evidence="2">DUF5316 family protein</fullName>
    </submittedName>
</protein>
<feature type="transmembrane region" description="Helical" evidence="1">
    <location>
        <begin position="28"/>
        <end position="53"/>
    </location>
</feature>
<reference evidence="3" key="1">
    <citation type="journal article" date="2019" name="Int. J. Syst. Evol. Microbiol.">
        <title>The Global Catalogue of Microorganisms (GCM) 10K type strain sequencing project: providing services to taxonomists for standard genome sequencing and annotation.</title>
        <authorList>
            <consortium name="The Broad Institute Genomics Platform"/>
            <consortium name="The Broad Institute Genome Sequencing Center for Infectious Disease"/>
            <person name="Wu L."/>
            <person name="Ma J."/>
        </authorList>
    </citation>
    <scope>NUCLEOTIDE SEQUENCE [LARGE SCALE GENOMIC DNA]</scope>
    <source>
        <strain evidence="3">CCUG 73951</strain>
    </source>
</reference>
<dbReference type="Pfam" id="PF17247">
    <property type="entry name" value="DUF5316"/>
    <property type="match status" value="1"/>
</dbReference>
<sequence length="100" mass="11000">MFKYFAKGLIILAGAGVVWFMTGDENLFVRTIAVSAGIPLFLAGILTGALVSGDRHRANFHTESKRDRAFKNSLTLKLVVISSPSAVMFVIMLVDYWMTS</sequence>
<evidence type="ECO:0000313" key="2">
    <source>
        <dbReference type="EMBL" id="MFC7319418.1"/>
    </source>
</evidence>
<keyword evidence="1" id="KW-0472">Membrane</keyword>